<evidence type="ECO:0000313" key="5">
    <source>
        <dbReference type="Proteomes" id="UP000228758"/>
    </source>
</evidence>
<keyword evidence="5" id="KW-1185">Reference proteome</keyword>
<dbReference type="GO" id="GO:0016020">
    <property type="term" value="C:membrane"/>
    <property type="evidence" value="ECO:0007669"/>
    <property type="project" value="TreeGrafter"/>
</dbReference>
<feature type="region of interest" description="Disordered" evidence="2">
    <location>
        <begin position="1"/>
        <end position="24"/>
    </location>
</feature>
<sequence>MSATRERSVPARGRRAPRPESRYPTREIGGATYFTSRDVYGDLVLVVKRFPGPPTAAAESPRPFVLVHGIGVSSRYFQPLAARLARLGPVWVVDLPGYGASPKPPRHVTLEDHAEVLARFLQRAGIRNPVVVGHSMGSQVVSVAAHRHPELVDRLVMLGPTTDDRRRSVPQQSWSLFIEMLKAPWSAKWVVGSDYLFRCGIPYYIRQLPNLIDDRPEDRMPQLPMPVLVVRGDGDPICPPRWTRHLADLAPQGRHAEVRGPHVIMFTDPGRTAELLLEHAR</sequence>
<dbReference type="SUPFAM" id="SSF53474">
    <property type="entry name" value="alpha/beta-Hydrolases"/>
    <property type="match status" value="1"/>
</dbReference>
<protein>
    <submittedName>
        <fullName evidence="4">Pimeloyl-ACP methyl ester carboxylesterase</fullName>
    </submittedName>
</protein>
<accession>A0A2M9CJD6</accession>
<evidence type="ECO:0000259" key="3">
    <source>
        <dbReference type="Pfam" id="PF00561"/>
    </source>
</evidence>
<gene>
    <name evidence="4" type="ORF">CLV46_1545</name>
</gene>
<dbReference type="Gene3D" id="3.40.50.1820">
    <property type="entry name" value="alpha/beta hydrolase"/>
    <property type="match status" value="1"/>
</dbReference>
<proteinExistence type="predicted"/>
<dbReference type="RefSeq" id="WP_100364229.1">
    <property type="nucleotide sequence ID" value="NZ_PGFF01000001.1"/>
</dbReference>
<evidence type="ECO:0000313" key="4">
    <source>
        <dbReference type="EMBL" id="PJJ71985.1"/>
    </source>
</evidence>
<keyword evidence="1" id="KW-0378">Hydrolase</keyword>
<dbReference type="GO" id="GO:0016787">
    <property type="term" value="F:hydrolase activity"/>
    <property type="evidence" value="ECO:0007669"/>
    <property type="project" value="UniProtKB-KW"/>
</dbReference>
<dbReference type="OrthoDB" id="9770427at2"/>
<evidence type="ECO:0000256" key="2">
    <source>
        <dbReference type="SAM" id="MobiDB-lite"/>
    </source>
</evidence>
<dbReference type="InterPro" id="IPR000073">
    <property type="entry name" value="AB_hydrolase_1"/>
</dbReference>
<dbReference type="Proteomes" id="UP000228758">
    <property type="component" value="Unassembled WGS sequence"/>
</dbReference>
<dbReference type="Pfam" id="PF00561">
    <property type="entry name" value="Abhydrolase_1"/>
    <property type="match status" value="1"/>
</dbReference>
<dbReference type="InterPro" id="IPR050266">
    <property type="entry name" value="AB_hydrolase_sf"/>
</dbReference>
<reference evidence="4 5" key="1">
    <citation type="submission" date="2017-11" db="EMBL/GenBank/DDBJ databases">
        <title>Genomic Encyclopedia of Archaeal and Bacterial Type Strains, Phase II (KMG-II): From Individual Species to Whole Genera.</title>
        <authorList>
            <person name="Goeker M."/>
        </authorList>
    </citation>
    <scope>NUCLEOTIDE SEQUENCE [LARGE SCALE GENOMIC DNA]</scope>
    <source>
        <strain evidence="4 5">DSM 27393</strain>
    </source>
</reference>
<comment type="caution">
    <text evidence="4">The sequence shown here is derived from an EMBL/GenBank/DDBJ whole genome shotgun (WGS) entry which is preliminary data.</text>
</comment>
<feature type="domain" description="AB hydrolase-1" evidence="3">
    <location>
        <begin position="63"/>
        <end position="172"/>
    </location>
</feature>
<dbReference type="EMBL" id="PGFF01000001">
    <property type="protein sequence ID" value="PJJ71985.1"/>
    <property type="molecule type" value="Genomic_DNA"/>
</dbReference>
<evidence type="ECO:0000256" key="1">
    <source>
        <dbReference type="ARBA" id="ARBA00022801"/>
    </source>
</evidence>
<dbReference type="InterPro" id="IPR029058">
    <property type="entry name" value="AB_hydrolase_fold"/>
</dbReference>
<dbReference type="PANTHER" id="PTHR43798">
    <property type="entry name" value="MONOACYLGLYCEROL LIPASE"/>
    <property type="match status" value="1"/>
</dbReference>
<dbReference type="AlphaFoldDB" id="A0A2M9CJD6"/>
<dbReference type="PANTHER" id="PTHR43798:SF31">
    <property type="entry name" value="AB HYDROLASE SUPERFAMILY PROTEIN YCLE"/>
    <property type="match status" value="1"/>
</dbReference>
<name>A0A2M9CJD6_9MICO</name>
<organism evidence="4 5">
    <name type="scientific">Diaminobutyricimonas aerilata</name>
    <dbReference type="NCBI Taxonomy" id="1162967"/>
    <lineage>
        <taxon>Bacteria</taxon>
        <taxon>Bacillati</taxon>
        <taxon>Actinomycetota</taxon>
        <taxon>Actinomycetes</taxon>
        <taxon>Micrococcales</taxon>
        <taxon>Microbacteriaceae</taxon>
        <taxon>Diaminobutyricimonas</taxon>
    </lineage>
</organism>